<proteinExistence type="inferred from homology"/>
<evidence type="ECO:0008006" key="10">
    <source>
        <dbReference type="Google" id="ProtNLM"/>
    </source>
</evidence>
<keyword evidence="7 8" id="KW-0472">Membrane</keyword>
<name>A0A645GLU2_9ZZZZ</name>
<dbReference type="GO" id="GO:0016471">
    <property type="term" value="C:vacuolar proton-transporting V-type ATPase complex"/>
    <property type="evidence" value="ECO:0007669"/>
    <property type="project" value="TreeGrafter"/>
</dbReference>
<comment type="similarity">
    <text evidence="2">Belongs to the V-ATPase 116 kDa subunit family.</text>
</comment>
<evidence type="ECO:0000256" key="3">
    <source>
        <dbReference type="ARBA" id="ARBA00022448"/>
    </source>
</evidence>
<keyword evidence="3" id="KW-0813">Transport</keyword>
<evidence type="ECO:0000256" key="5">
    <source>
        <dbReference type="ARBA" id="ARBA00022989"/>
    </source>
</evidence>
<gene>
    <name evidence="9" type="ORF">SDC9_174613</name>
</gene>
<dbReference type="Pfam" id="PF01496">
    <property type="entry name" value="V_ATPase_I"/>
    <property type="match status" value="1"/>
</dbReference>
<evidence type="ECO:0000256" key="1">
    <source>
        <dbReference type="ARBA" id="ARBA00004141"/>
    </source>
</evidence>
<dbReference type="EMBL" id="VSSQ01076981">
    <property type="protein sequence ID" value="MPN27186.1"/>
    <property type="molecule type" value="Genomic_DNA"/>
</dbReference>
<organism evidence="9">
    <name type="scientific">bioreactor metagenome</name>
    <dbReference type="NCBI Taxonomy" id="1076179"/>
    <lineage>
        <taxon>unclassified sequences</taxon>
        <taxon>metagenomes</taxon>
        <taxon>ecological metagenomes</taxon>
    </lineage>
</organism>
<accession>A0A645GLU2</accession>
<evidence type="ECO:0000256" key="4">
    <source>
        <dbReference type="ARBA" id="ARBA00022692"/>
    </source>
</evidence>
<dbReference type="InterPro" id="IPR002490">
    <property type="entry name" value="V-ATPase_116kDa_su"/>
</dbReference>
<dbReference type="GO" id="GO:0007035">
    <property type="term" value="P:vacuolar acidification"/>
    <property type="evidence" value="ECO:0007669"/>
    <property type="project" value="TreeGrafter"/>
</dbReference>
<dbReference type="GO" id="GO:0046961">
    <property type="term" value="F:proton-transporting ATPase activity, rotational mechanism"/>
    <property type="evidence" value="ECO:0007669"/>
    <property type="project" value="InterPro"/>
</dbReference>
<protein>
    <recommendedName>
        <fullName evidence="10">V-type ATP synthase subunit I</fullName>
    </recommendedName>
</protein>
<feature type="transmembrane region" description="Helical" evidence="8">
    <location>
        <begin position="39"/>
        <end position="58"/>
    </location>
</feature>
<dbReference type="GO" id="GO:0051117">
    <property type="term" value="F:ATPase binding"/>
    <property type="evidence" value="ECO:0007669"/>
    <property type="project" value="TreeGrafter"/>
</dbReference>
<keyword evidence="4 8" id="KW-0812">Transmembrane</keyword>
<comment type="subcellular location">
    <subcellularLocation>
        <location evidence="1">Membrane</location>
        <topology evidence="1">Multi-pass membrane protein</topology>
    </subcellularLocation>
</comment>
<feature type="transmembrane region" description="Helical" evidence="8">
    <location>
        <begin position="6"/>
        <end position="27"/>
    </location>
</feature>
<evidence type="ECO:0000313" key="9">
    <source>
        <dbReference type="EMBL" id="MPN27186.1"/>
    </source>
</evidence>
<feature type="transmembrane region" description="Helical" evidence="8">
    <location>
        <begin position="150"/>
        <end position="174"/>
    </location>
</feature>
<feature type="transmembrane region" description="Helical" evidence="8">
    <location>
        <begin position="118"/>
        <end position="138"/>
    </location>
</feature>
<dbReference type="PANTHER" id="PTHR11629:SF63">
    <property type="entry name" value="V-TYPE PROTON ATPASE SUBUNIT A"/>
    <property type="match status" value="1"/>
</dbReference>
<dbReference type="GO" id="GO:0033179">
    <property type="term" value="C:proton-transporting V-type ATPase, V0 domain"/>
    <property type="evidence" value="ECO:0007669"/>
    <property type="project" value="InterPro"/>
</dbReference>
<dbReference type="AlphaFoldDB" id="A0A645GLU2"/>
<reference evidence="9" key="1">
    <citation type="submission" date="2019-08" db="EMBL/GenBank/DDBJ databases">
        <authorList>
            <person name="Kucharzyk K."/>
            <person name="Murdoch R.W."/>
            <person name="Higgins S."/>
            <person name="Loffler F."/>
        </authorList>
    </citation>
    <scope>NUCLEOTIDE SEQUENCE</scope>
</reference>
<keyword evidence="5 8" id="KW-1133">Transmembrane helix</keyword>
<evidence type="ECO:0000256" key="6">
    <source>
        <dbReference type="ARBA" id="ARBA00023065"/>
    </source>
</evidence>
<evidence type="ECO:0000256" key="8">
    <source>
        <dbReference type="SAM" id="Phobius"/>
    </source>
</evidence>
<comment type="caution">
    <text evidence="9">The sequence shown here is derived from an EMBL/GenBank/DDBJ whole genome shotgun (WGS) entry which is preliminary data.</text>
</comment>
<dbReference type="PANTHER" id="PTHR11629">
    <property type="entry name" value="VACUOLAR PROTON ATPASES"/>
    <property type="match status" value="1"/>
</dbReference>
<evidence type="ECO:0000256" key="7">
    <source>
        <dbReference type="ARBA" id="ARBA00023136"/>
    </source>
</evidence>
<keyword evidence="6" id="KW-0406">Ion transport</keyword>
<evidence type="ECO:0000256" key="2">
    <source>
        <dbReference type="ARBA" id="ARBA00009904"/>
    </source>
</evidence>
<sequence length="213" mass="22616">MNDPMTLLSISLGLGFIQVIFGLLIAFKNSWKNGEHLEALADHGGWILFLCGLLLTGLSSSGMLTGGVASISKYIAVAGALVLVATQGRTKSNIAGKLFSGVLSLYNVTGYLGDVLSYSRLLALGLGSAAVGMVINLLAKLVAGTPYVGIPLAILIFVLGHLFSIAVNLLGAFIHSLRLQYVEFFGKFYDANGKDFTPLRNVTTFARLSEEKE</sequence>